<evidence type="ECO:0000259" key="1">
    <source>
        <dbReference type="Pfam" id="PF01797"/>
    </source>
</evidence>
<dbReference type="GO" id="GO:0006313">
    <property type="term" value="P:DNA transposition"/>
    <property type="evidence" value="ECO:0007669"/>
    <property type="project" value="InterPro"/>
</dbReference>
<dbReference type="InterPro" id="IPR036515">
    <property type="entry name" value="Transposase_17_sf"/>
</dbReference>
<dbReference type="GO" id="GO:0003677">
    <property type="term" value="F:DNA binding"/>
    <property type="evidence" value="ECO:0007669"/>
    <property type="project" value="InterPro"/>
</dbReference>
<dbReference type="PANTHER" id="PTHR33360:SF2">
    <property type="entry name" value="TRANSPOSASE FOR INSERTION SEQUENCE ELEMENT IS200"/>
    <property type="match status" value="1"/>
</dbReference>
<sequence>MEHKSHHKVVYSCKYQVVWGPKYCRRVLTSEVAERLKAILHAVAQERQAKIVELKVMPDGVRLKVVTCDARCDIRHAKAMTVLARGGSHGRKKTSKKRCTAETCIAGPVSGNVSAMALRQKPSQSVDGGGFAKPVICYPYEMIRICRYRLYLTQEQATFRDRRSWVGTIVGIRLSHRDSDLSHPNEGR</sequence>
<dbReference type="SUPFAM" id="SSF143422">
    <property type="entry name" value="Transposase IS200-like"/>
    <property type="match status" value="1"/>
</dbReference>
<name>A0A2T2WHZ7_9FIRM</name>
<dbReference type="EMBL" id="PXYV01000026">
    <property type="protein sequence ID" value="PSR21863.1"/>
    <property type="molecule type" value="Genomic_DNA"/>
</dbReference>
<organism evidence="2 3">
    <name type="scientific">Sulfobacillus acidophilus</name>
    <dbReference type="NCBI Taxonomy" id="53633"/>
    <lineage>
        <taxon>Bacteria</taxon>
        <taxon>Bacillati</taxon>
        <taxon>Bacillota</taxon>
        <taxon>Clostridia</taxon>
        <taxon>Eubacteriales</taxon>
        <taxon>Clostridiales Family XVII. Incertae Sedis</taxon>
        <taxon>Sulfobacillus</taxon>
    </lineage>
</organism>
<protein>
    <recommendedName>
        <fullName evidence="1">Transposase IS200-like domain-containing protein</fullName>
    </recommendedName>
</protein>
<reference evidence="2 3" key="1">
    <citation type="journal article" date="2014" name="BMC Genomics">
        <title>Comparison of environmental and isolate Sulfobacillus genomes reveals diverse carbon, sulfur, nitrogen, and hydrogen metabolisms.</title>
        <authorList>
            <person name="Justice N.B."/>
            <person name="Norman A."/>
            <person name="Brown C.T."/>
            <person name="Singh A."/>
            <person name="Thomas B.C."/>
            <person name="Banfield J.F."/>
        </authorList>
    </citation>
    <scope>NUCLEOTIDE SEQUENCE [LARGE SCALE GENOMIC DNA]</scope>
    <source>
        <strain evidence="2">AMDSBA3</strain>
    </source>
</reference>
<dbReference type="PANTHER" id="PTHR33360">
    <property type="entry name" value="TRANSPOSASE FOR INSERTION SEQUENCE ELEMENT IS200"/>
    <property type="match status" value="1"/>
</dbReference>
<dbReference type="Gene3D" id="3.30.70.1290">
    <property type="entry name" value="Transposase IS200-like"/>
    <property type="match status" value="1"/>
</dbReference>
<gene>
    <name evidence="2" type="ORF">C7B45_09240</name>
</gene>
<feature type="domain" description="Transposase IS200-like" evidence="1">
    <location>
        <begin position="10"/>
        <end position="64"/>
    </location>
</feature>
<proteinExistence type="predicted"/>
<comment type="caution">
    <text evidence="2">The sequence shown here is derived from an EMBL/GenBank/DDBJ whole genome shotgun (WGS) entry which is preliminary data.</text>
</comment>
<dbReference type="Pfam" id="PF01797">
    <property type="entry name" value="Y1_Tnp"/>
    <property type="match status" value="1"/>
</dbReference>
<evidence type="ECO:0000313" key="2">
    <source>
        <dbReference type="EMBL" id="PSR21863.1"/>
    </source>
</evidence>
<dbReference type="InterPro" id="IPR002686">
    <property type="entry name" value="Transposase_17"/>
</dbReference>
<dbReference type="GO" id="GO:0004803">
    <property type="term" value="F:transposase activity"/>
    <property type="evidence" value="ECO:0007669"/>
    <property type="project" value="InterPro"/>
</dbReference>
<dbReference type="AlphaFoldDB" id="A0A2T2WHZ7"/>
<accession>A0A2T2WHZ7</accession>
<dbReference type="Proteomes" id="UP000241848">
    <property type="component" value="Unassembled WGS sequence"/>
</dbReference>
<evidence type="ECO:0000313" key="3">
    <source>
        <dbReference type="Proteomes" id="UP000241848"/>
    </source>
</evidence>